<feature type="compositionally biased region" description="Basic and acidic residues" evidence="1">
    <location>
        <begin position="153"/>
        <end position="170"/>
    </location>
</feature>
<dbReference type="InterPro" id="IPR000595">
    <property type="entry name" value="cNMP-bd_dom"/>
</dbReference>
<dbReference type="SUPFAM" id="SSF51206">
    <property type="entry name" value="cAMP-binding domain-like"/>
    <property type="match status" value="1"/>
</dbReference>
<evidence type="ECO:0000259" key="2">
    <source>
        <dbReference type="PROSITE" id="PS50042"/>
    </source>
</evidence>
<dbReference type="PROSITE" id="PS50042">
    <property type="entry name" value="CNMP_BINDING_3"/>
    <property type="match status" value="1"/>
</dbReference>
<feature type="region of interest" description="Disordered" evidence="1">
    <location>
        <begin position="146"/>
        <end position="170"/>
    </location>
</feature>
<evidence type="ECO:0000313" key="4">
    <source>
        <dbReference type="Proteomes" id="UP000279994"/>
    </source>
</evidence>
<dbReference type="Proteomes" id="UP000279994">
    <property type="component" value="Unassembled WGS sequence"/>
</dbReference>
<dbReference type="Gene3D" id="2.60.120.10">
    <property type="entry name" value="Jelly Rolls"/>
    <property type="match status" value="1"/>
</dbReference>
<dbReference type="RefSeq" id="WP_123225283.1">
    <property type="nucleotide sequence ID" value="NZ_RJSF01000049.1"/>
</dbReference>
<reference evidence="3 4" key="1">
    <citation type="submission" date="2018-11" db="EMBL/GenBank/DDBJ databases">
        <authorList>
            <person name="Li F."/>
        </authorList>
    </citation>
    <scope>NUCLEOTIDE SEQUENCE [LARGE SCALE GENOMIC DNA]</scope>
    <source>
        <strain evidence="3 4">Gsoil 818</strain>
    </source>
</reference>
<keyword evidence="4" id="KW-1185">Reference proteome</keyword>
<accession>A0A3N0GFR7</accession>
<feature type="domain" description="Cyclic nucleotide-binding" evidence="2">
    <location>
        <begin position="1"/>
        <end position="86"/>
    </location>
</feature>
<evidence type="ECO:0000313" key="3">
    <source>
        <dbReference type="EMBL" id="RNM11046.1"/>
    </source>
</evidence>
<protein>
    <submittedName>
        <fullName evidence="3">Cyclic nucleotide-binding domain-containing protein</fullName>
    </submittedName>
</protein>
<gene>
    <name evidence="3" type="ORF">EFL26_23065</name>
</gene>
<organism evidence="3 4">
    <name type="scientific">Nocardioides pocheonensis</name>
    <dbReference type="NCBI Taxonomy" id="661485"/>
    <lineage>
        <taxon>Bacteria</taxon>
        <taxon>Bacillati</taxon>
        <taxon>Actinomycetota</taxon>
        <taxon>Actinomycetes</taxon>
        <taxon>Propionibacteriales</taxon>
        <taxon>Nocardioidaceae</taxon>
        <taxon>Nocardioides</taxon>
    </lineage>
</organism>
<dbReference type="Pfam" id="PF00027">
    <property type="entry name" value="cNMP_binding"/>
    <property type="match status" value="1"/>
</dbReference>
<name>A0A3N0GFR7_9ACTN</name>
<comment type="caution">
    <text evidence="3">The sequence shown here is derived from an EMBL/GenBank/DDBJ whole genome shotgun (WGS) entry which is preliminary data.</text>
</comment>
<dbReference type="OrthoDB" id="192231at2"/>
<proteinExistence type="predicted"/>
<dbReference type="InterPro" id="IPR018490">
    <property type="entry name" value="cNMP-bd_dom_sf"/>
</dbReference>
<evidence type="ECO:0000256" key="1">
    <source>
        <dbReference type="SAM" id="MobiDB-lite"/>
    </source>
</evidence>
<sequence length="170" mass="18203">MTDLLALSARLPLLEIAPSETLIDEGSRTTRMYVLQEGVVVIEHDGLPFARVDTPGAVFGEMAAVLDKPATATVRAVGDVRVRVVEDPTAFLTREPGAALAVLRTTASRLDGLTQYLVDVKQQFAGEEGHLGMVDRILDHLVHHQGPAARTGSARDPEGDHDHSAEAHGL</sequence>
<dbReference type="CDD" id="cd00038">
    <property type="entry name" value="CAP_ED"/>
    <property type="match status" value="1"/>
</dbReference>
<dbReference type="AlphaFoldDB" id="A0A3N0GFR7"/>
<dbReference type="InterPro" id="IPR014710">
    <property type="entry name" value="RmlC-like_jellyroll"/>
</dbReference>
<dbReference type="EMBL" id="RJSF01000049">
    <property type="protein sequence ID" value="RNM11046.1"/>
    <property type="molecule type" value="Genomic_DNA"/>
</dbReference>